<dbReference type="SUPFAM" id="SSF111369">
    <property type="entry name" value="HlyD-like secretion proteins"/>
    <property type="match status" value="1"/>
</dbReference>
<evidence type="ECO:0000256" key="3">
    <source>
        <dbReference type="ARBA" id="ARBA00022448"/>
    </source>
</evidence>
<evidence type="ECO:0000259" key="8">
    <source>
        <dbReference type="Pfam" id="PF25967"/>
    </source>
</evidence>
<evidence type="ECO:0000256" key="4">
    <source>
        <dbReference type="SAM" id="Coils"/>
    </source>
</evidence>
<organism evidence="9 10">
    <name type="scientific">Paracoccus sphaerophysae</name>
    <dbReference type="NCBI Taxonomy" id="690417"/>
    <lineage>
        <taxon>Bacteria</taxon>
        <taxon>Pseudomonadati</taxon>
        <taxon>Pseudomonadota</taxon>
        <taxon>Alphaproteobacteria</taxon>
        <taxon>Rhodobacterales</taxon>
        <taxon>Paracoccaceae</taxon>
        <taxon>Paracoccus</taxon>
    </lineage>
</organism>
<dbReference type="InterPro" id="IPR006143">
    <property type="entry name" value="RND_pump_MFP"/>
</dbReference>
<evidence type="ECO:0000259" key="7">
    <source>
        <dbReference type="Pfam" id="PF25954"/>
    </source>
</evidence>
<dbReference type="NCBIfam" id="TIGR01730">
    <property type="entry name" value="RND_mfp"/>
    <property type="match status" value="1"/>
</dbReference>
<reference evidence="9 10" key="1">
    <citation type="submission" date="2014-09" db="EMBL/GenBank/DDBJ databases">
        <authorList>
            <person name="McGinnis J.M."/>
            <person name="Wolfgang W.J."/>
        </authorList>
    </citation>
    <scope>NUCLEOTIDE SEQUENCE [LARGE SCALE GENOMIC DNA]</scope>
    <source>
        <strain evidence="9 10">HAMBI 3106</strain>
    </source>
</reference>
<evidence type="ECO:0000259" key="6">
    <source>
        <dbReference type="Pfam" id="PF25917"/>
    </source>
</evidence>
<comment type="similarity">
    <text evidence="2">Belongs to the membrane fusion protein (MFP) (TC 8.A.1) family.</text>
</comment>
<feature type="coiled-coil region" evidence="4">
    <location>
        <begin position="152"/>
        <end position="179"/>
    </location>
</feature>
<name>A0A099FAG7_9RHOB</name>
<dbReference type="RefSeq" id="WP_036719489.1">
    <property type="nucleotide sequence ID" value="NZ_JRKS01000027.1"/>
</dbReference>
<dbReference type="InterPro" id="IPR058792">
    <property type="entry name" value="Beta-barrel_RND_2"/>
</dbReference>
<dbReference type="Pfam" id="PF25967">
    <property type="entry name" value="RND-MFP_C"/>
    <property type="match status" value="1"/>
</dbReference>
<evidence type="ECO:0000256" key="1">
    <source>
        <dbReference type="ARBA" id="ARBA00004196"/>
    </source>
</evidence>
<dbReference type="AlphaFoldDB" id="A0A099FAG7"/>
<reference evidence="9 10" key="2">
    <citation type="submission" date="2014-10" db="EMBL/GenBank/DDBJ databases">
        <title>Paracoccus sanguinis sp. nov., isolated from clinical specimens of New York State patients.</title>
        <authorList>
            <person name="Mingle L.A."/>
            <person name="Cole J.A."/>
            <person name="Lapierre P."/>
            <person name="Musser K.A."/>
        </authorList>
    </citation>
    <scope>NUCLEOTIDE SEQUENCE [LARGE SCALE GENOMIC DNA]</scope>
    <source>
        <strain evidence="9 10">HAMBI 3106</strain>
    </source>
</reference>
<keyword evidence="10" id="KW-1185">Reference proteome</keyword>
<dbReference type="GO" id="GO:0015562">
    <property type="term" value="F:efflux transmembrane transporter activity"/>
    <property type="evidence" value="ECO:0007669"/>
    <property type="project" value="TreeGrafter"/>
</dbReference>
<comment type="caution">
    <text evidence="9">The sequence shown here is derived from an EMBL/GenBank/DDBJ whole genome shotgun (WGS) entry which is preliminary data.</text>
</comment>
<dbReference type="EMBL" id="JRKS01000027">
    <property type="protein sequence ID" value="KGJ07037.1"/>
    <property type="molecule type" value="Genomic_DNA"/>
</dbReference>
<evidence type="ECO:0000313" key="10">
    <source>
        <dbReference type="Proteomes" id="UP000029917"/>
    </source>
</evidence>
<dbReference type="STRING" id="690417.IC63_09750"/>
<dbReference type="Gene3D" id="2.40.420.20">
    <property type="match status" value="1"/>
</dbReference>
<feature type="domain" description="CusB-like beta-barrel" evidence="7">
    <location>
        <begin position="223"/>
        <end position="280"/>
    </location>
</feature>
<keyword evidence="3" id="KW-0813">Transport</keyword>
<dbReference type="PANTHER" id="PTHR30469">
    <property type="entry name" value="MULTIDRUG RESISTANCE PROTEIN MDTA"/>
    <property type="match status" value="1"/>
</dbReference>
<gene>
    <name evidence="9" type="ORF">IC63_09750</name>
</gene>
<protein>
    <submittedName>
        <fullName evidence="9">Uncharacterized protein</fullName>
    </submittedName>
</protein>
<dbReference type="Proteomes" id="UP000029917">
    <property type="component" value="Unassembled WGS sequence"/>
</dbReference>
<dbReference type="Pfam" id="PF25954">
    <property type="entry name" value="Beta-barrel_RND_2"/>
    <property type="match status" value="1"/>
</dbReference>
<evidence type="ECO:0000256" key="5">
    <source>
        <dbReference type="SAM" id="SignalP"/>
    </source>
</evidence>
<accession>A0A099FAG7</accession>
<feature type="domain" description="Multidrug resistance protein MdtA-like C-terminal permuted SH3" evidence="8">
    <location>
        <begin position="298"/>
        <end position="360"/>
    </location>
</feature>
<keyword evidence="5" id="KW-0732">Signal</keyword>
<evidence type="ECO:0000256" key="2">
    <source>
        <dbReference type="ARBA" id="ARBA00009477"/>
    </source>
</evidence>
<dbReference type="Gene3D" id="1.10.287.470">
    <property type="entry name" value="Helix hairpin bin"/>
    <property type="match status" value="1"/>
</dbReference>
<feature type="domain" description="Multidrug resistance protein MdtA-like barrel-sandwich hybrid" evidence="6">
    <location>
        <begin position="76"/>
        <end position="209"/>
    </location>
</feature>
<evidence type="ECO:0000313" key="9">
    <source>
        <dbReference type="EMBL" id="KGJ07037.1"/>
    </source>
</evidence>
<feature type="chain" id="PRO_5001954876" evidence="5">
    <location>
        <begin position="30"/>
        <end position="375"/>
    </location>
</feature>
<sequence length="375" mass="38711">MMRPILRHLMLSLLLAAGALAPMAQPAAAFTLPFLGGKDEAPPPAPPRPVVTEIVADTSAQARSIPGVIAARTEVQMAFQTLGRMIERPVDVGDRVTQGQLLARLDPDDLTGTVRAAEAALTAAEVNLTTATNTESRARSLASRNVASRAQLEQAEQGLAAAQSAVRQAQAELERARDAEGFAVMTAPMDGVISAVTATPGAVVAAGDPILTVSSEDKVEAAIDLTEAQLAGIEPGTPYLIWREGDGAQPVRGTVDRIAPVADAQTRTRRVYINLADTSGFRLGSLIRARPEGGETTVLTVPEAAVLRDAGGAASVWIVTRAGDTATVARHPVTLGDAAGGRVTVTAGLDPGAEIVTRGVNSLTDGQAVGRRVAP</sequence>
<dbReference type="Gene3D" id="2.40.50.100">
    <property type="match status" value="1"/>
</dbReference>
<comment type="subcellular location">
    <subcellularLocation>
        <location evidence="1">Cell envelope</location>
    </subcellularLocation>
</comment>
<dbReference type="Pfam" id="PF25917">
    <property type="entry name" value="BSH_RND"/>
    <property type="match status" value="1"/>
</dbReference>
<dbReference type="InterPro" id="IPR058625">
    <property type="entry name" value="MdtA-like_BSH"/>
</dbReference>
<dbReference type="InterPro" id="IPR058627">
    <property type="entry name" value="MdtA-like_C"/>
</dbReference>
<proteinExistence type="inferred from homology"/>
<dbReference type="Gene3D" id="2.40.30.170">
    <property type="match status" value="1"/>
</dbReference>
<feature type="signal peptide" evidence="5">
    <location>
        <begin position="1"/>
        <end position="29"/>
    </location>
</feature>
<dbReference type="PANTHER" id="PTHR30469:SF15">
    <property type="entry name" value="HLYD FAMILY OF SECRETION PROTEINS"/>
    <property type="match status" value="1"/>
</dbReference>
<dbReference type="GO" id="GO:1990281">
    <property type="term" value="C:efflux pump complex"/>
    <property type="evidence" value="ECO:0007669"/>
    <property type="project" value="TreeGrafter"/>
</dbReference>
<keyword evidence="4" id="KW-0175">Coiled coil</keyword>